<dbReference type="PANTHER" id="PTHR30529:SF1">
    <property type="entry name" value="CYTOCHROME B561 HOMOLOG 2"/>
    <property type="match status" value="1"/>
</dbReference>
<dbReference type="InterPro" id="IPR052168">
    <property type="entry name" value="Cytochrome_b561_oxidase"/>
</dbReference>
<evidence type="ECO:0000256" key="3">
    <source>
        <dbReference type="ARBA" id="ARBA00022448"/>
    </source>
</evidence>
<keyword evidence="16" id="KW-1185">Reference proteome</keyword>
<reference evidence="15" key="1">
    <citation type="submission" date="2021-11" db="EMBL/GenBank/DDBJ databases">
        <title>Legionella maioricencis sp. nov., a new species isolated from hot water samples in Mallorca.</title>
        <authorList>
            <person name="Crespi S."/>
            <person name="Drasar V."/>
            <person name="Salva-Serra F."/>
            <person name="Jaen-Luchoro D."/>
            <person name="Pineiro-Iglesias B."/>
            <person name="Aliaga F."/>
            <person name="Fernandez-Juarez V."/>
            <person name="Coll G."/>
            <person name="Moore E.R.B."/>
            <person name="Bennasar-Figueras A."/>
        </authorList>
    </citation>
    <scope>NUCLEOTIDE SEQUENCE</scope>
    <source>
        <strain evidence="15">HCPI-6</strain>
    </source>
</reference>
<keyword evidence="11 13" id="KW-0472">Membrane</keyword>
<dbReference type="GO" id="GO:0022904">
    <property type="term" value="P:respiratory electron transport chain"/>
    <property type="evidence" value="ECO:0007669"/>
    <property type="project" value="InterPro"/>
</dbReference>
<evidence type="ECO:0000256" key="4">
    <source>
        <dbReference type="ARBA" id="ARBA00022475"/>
    </source>
</evidence>
<feature type="transmembrane region" description="Helical" evidence="13">
    <location>
        <begin position="12"/>
        <end position="34"/>
    </location>
</feature>
<evidence type="ECO:0000256" key="9">
    <source>
        <dbReference type="ARBA" id="ARBA00022989"/>
    </source>
</evidence>
<keyword evidence="10" id="KW-0408">Iron</keyword>
<evidence type="ECO:0000256" key="8">
    <source>
        <dbReference type="ARBA" id="ARBA00022982"/>
    </source>
</evidence>
<evidence type="ECO:0000259" key="14">
    <source>
        <dbReference type="Pfam" id="PF01292"/>
    </source>
</evidence>
<evidence type="ECO:0000256" key="12">
    <source>
        <dbReference type="ARBA" id="ARBA00037975"/>
    </source>
</evidence>
<organism evidence="15 16">
    <name type="scientific">Legionella maioricensis</name>
    <dbReference type="NCBI Taxonomy" id="2896528"/>
    <lineage>
        <taxon>Bacteria</taxon>
        <taxon>Pseudomonadati</taxon>
        <taxon>Pseudomonadota</taxon>
        <taxon>Gammaproteobacteria</taxon>
        <taxon>Legionellales</taxon>
        <taxon>Legionellaceae</taxon>
        <taxon>Legionella</taxon>
    </lineage>
</organism>
<dbReference type="PANTHER" id="PTHR30529">
    <property type="entry name" value="CYTOCHROME B561"/>
    <property type="match status" value="1"/>
</dbReference>
<comment type="cofactor">
    <cofactor evidence="1">
        <name>heme b</name>
        <dbReference type="ChEBI" id="CHEBI:60344"/>
    </cofactor>
</comment>
<evidence type="ECO:0000256" key="11">
    <source>
        <dbReference type="ARBA" id="ARBA00023136"/>
    </source>
</evidence>
<comment type="caution">
    <text evidence="15">The sequence shown here is derived from an EMBL/GenBank/DDBJ whole genome shotgun (WGS) entry which is preliminary data.</text>
</comment>
<gene>
    <name evidence="15" type="ORF">LOX96_15840</name>
</gene>
<comment type="subcellular location">
    <subcellularLocation>
        <location evidence="2">Cell membrane</location>
        <topology evidence="2">Multi-pass membrane protein</topology>
    </subcellularLocation>
</comment>
<evidence type="ECO:0000313" key="15">
    <source>
        <dbReference type="EMBL" id="MCL9685574.1"/>
    </source>
</evidence>
<keyword evidence="6 13" id="KW-0812">Transmembrane</keyword>
<evidence type="ECO:0000256" key="7">
    <source>
        <dbReference type="ARBA" id="ARBA00022723"/>
    </source>
</evidence>
<accession>A0A9X2D3B9</accession>
<evidence type="ECO:0000256" key="1">
    <source>
        <dbReference type="ARBA" id="ARBA00001970"/>
    </source>
</evidence>
<evidence type="ECO:0000256" key="10">
    <source>
        <dbReference type="ARBA" id="ARBA00023004"/>
    </source>
</evidence>
<dbReference type="AlphaFoldDB" id="A0A9X2D3B9"/>
<dbReference type="RefSeq" id="WP_250424391.1">
    <property type="nucleotide sequence ID" value="NZ_JAJKBJ010000030.1"/>
</dbReference>
<dbReference type="GO" id="GO:0005886">
    <property type="term" value="C:plasma membrane"/>
    <property type="evidence" value="ECO:0007669"/>
    <property type="project" value="UniProtKB-SubCell"/>
</dbReference>
<dbReference type="SUPFAM" id="SSF81342">
    <property type="entry name" value="Transmembrane di-heme cytochromes"/>
    <property type="match status" value="1"/>
</dbReference>
<comment type="similarity">
    <text evidence="12">Belongs to the cytochrome b561 family.</text>
</comment>
<proteinExistence type="inferred from homology"/>
<feature type="transmembrane region" description="Helical" evidence="13">
    <location>
        <begin position="54"/>
        <end position="71"/>
    </location>
</feature>
<dbReference type="GO" id="GO:0009055">
    <property type="term" value="F:electron transfer activity"/>
    <property type="evidence" value="ECO:0007669"/>
    <property type="project" value="InterPro"/>
</dbReference>
<dbReference type="InterPro" id="IPR011577">
    <property type="entry name" value="Cyt_b561_bac/Ni-Hgenase"/>
</dbReference>
<keyword evidence="9 13" id="KW-1133">Transmembrane helix</keyword>
<name>A0A9X2D3B9_9GAMM</name>
<dbReference type="GO" id="GO:0020037">
    <property type="term" value="F:heme binding"/>
    <property type="evidence" value="ECO:0007669"/>
    <property type="project" value="TreeGrafter"/>
</dbReference>
<feature type="transmembrane region" description="Helical" evidence="13">
    <location>
        <begin position="92"/>
        <end position="112"/>
    </location>
</feature>
<dbReference type="InterPro" id="IPR016174">
    <property type="entry name" value="Di-haem_cyt_TM"/>
</dbReference>
<feature type="transmembrane region" description="Helical" evidence="13">
    <location>
        <begin position="145"/>
        <end position="166"/>
    </location>
</feature>
<keyword evidence="8" id="KW-0249">Electron transport</keyword>
<feature type="domain" description="Cytochrome b561 bacterial/Ni-hydrogenase" evidence="14">
    <location>
        <begin position="9"/>
        <end position="179"/>
    </location>
</feature>
<dbReference type="Gene3D" id="1.20.950.20">
    <property type="entry name" value="Transmembrane di-heme cytochromes, Chain C"/>
    <property type="match status" value="2"/>
</dbReference>
<evidence type="ECO:0000313" key="16">
    <source>
        <dbReference type="Proteomes" id="UP001139721"/>
    </source>
</evidence>
<keyword evidence="7" id="KW-0479">Metal-binding</keyword>
<dbReference type="Proteomes" id="UP001139721">
    <property type="component" value="Unassembled WGS sequence"/>
</dbReference>
<sequence>MSNMPVTKYSSFSKLFHWVIAVTVIMMLSAGFFLDELPEHLQGTAYMLHKSTGITLLFLMLLRFIWIHAAGKPGLPTSMKLWEKILSRVVQYGFYLLLIIMSLSGWIMSVAGNRVPIYFGLFKASLPWVGEDKSLSKFMAEAHEIIAWILIIFITLHVLGALKHHFIDKDNILRRMLPGKYN</sequence>
<evidence type="ECO:0000256" key="6">
    <source>
        <dbReference type="ARBA" id="ARBA00022692"/>
    </source>
</evidence>
<keyword evidence="4" id="KW-1003">Cell membrane</keyword>
<dbReference type="EMBL" id="JAJKBJ010000030">
    <property type="protein sequence ID" value="MCL9685574.1"/>
    <property type="molecule type" value="Genomic_DNA"/>
</dbReference>
<keyword evidence="3" id="KW-0813">Transport</keyword>
<evidence type="ECO:0000256" key="2">
    <source>
        <dbReference type="ARBA" id="ARBA00004651"/>
    </source>
</evidence>
<keyword evidence="5" id="KW-0349">Heme</keyword>
<evidence type="ECO:0000256" key="13">
    <source>
        <dbReference type="SAM" id="Phobius"/>
    </source>
</evidence>
<dbReference type="Pfam" id="PF01292">
    <property type="entry name" value="Ni_hydr_CYTB"/>
    <property type="match status" value="1"/>
</dbReference>
<evidence type="ECO:0000256" key="5">
    <source>
        <dbReference type="ARBA" id="ARBA00022617"/>
    </source>
</evidence>
<dbReference type="GO" id="GO:0046872">
    <property type="term" value="F:metal ion binding"/>
    <property type="evidence" value="ECO:0007669"/>
    <property type="project" value="UniProtKB-KW"/>
</dbReference>
<protein>
    <submittedName>
        <fullName evidence="15">Cytochrome b</fullName>
    </submittedName>
</protein>